<dbReference type="InterPro" id="IPR001451">
    <property type="entry name" value="Hexapep"/>
</dbReference>
<feature type="domain" description="Maltose/galactoside acetyltransferase" evidence="7">
    <location>
        <begin position="5"/>
        <end position="58"/>
    </location>
</feature>
<comment type="function">
    <text evidence="5">Acetyltransferase implicated in the O-acetylation of Nod factors.</text>
</comment>
<dbReference type="GO" id="GO:0008870">
    <property type="term" value="F:galactoside O-acetyltransferase activity"/>
    <property type="evidence" value="ECO:0007669"/>
    <property type="project" value="TreeGrafter"/>
</dbReference>
<organism evidence="8 9">
    <name type="scientific">Pararcticibacter amylolyticus</name>
    <dbReference type="NCBI Taxonomy" id="2173175"/>
    <lineage>
        <taxon>Bacteria</taxon>
        <taxon>Pseudomonadati</taxon>
        <taxon>Bacteroidota</taxon>
        <taxon>Sphingobacteriia</taxon>
        <taxon>Sphingobacteriales</taxon>
        <taxon>Sphingobacteriaceae</taxon>
        <taxon>Pararcticibacter</taxon>
    </lineage>
</organism>
<name>A0A2U2PAV3_9SPHI</name>
<accession>A0A2U2PAV3</accession>
<evidence type="ECO:0000256" key="6">
    <source>
        <dbReference type="RuleBase" id="RU367021"/>
    </source>
</evidence>
<proteinExistence type="inferred from homology"/>
<reference evidence="8 9" key="1">
    <citation type="submission" date="2018-04" db="EMBL/GenBank/DDBJ databases">
        <title>Pedobacter chongqingensis sp. nov., isolated from a rottenly hemp rope.</title>
        <authorList>
            <person name="Cai Y."/>
        </authorList>
    </citation>
    <scope>NUCLEOTIDE SEQUENCE [LARGE SCALE GENOMIC DNA]</scope>
    <source>
        <strain evidence="8 9">FJ4-8</strain>
    </source>
</reference>
<dbReference type="InterPro" id="IPR024688">
    <property type="entry name" value="Mac_dom"/>
</dbReference>
<dbReference type="InterPro" id="IPR039369">
    <property type="entry name" value="LacA-like"/>
</dbReference>
<protein>
    <recommendedName>
        <fullName evidence="6">Acetyltransferase</fullName>
        <ecNumber evidence="6">2.3.1.-</ecNumber>
    </recommendedName>
</protein>
<evidence type="ECO:0000256" key="4">
    <source>
        <dbReference type="ARBA" id="ARBA00023315"/>
    </source>
</evidence>
<evidence type="ECO:0000313" key="9">
    <source>
        <dbReference type="Proteomes" id="UP000245647"/>
    </source>
</evidence>
<dbReference type="PANTHER" id="PTHR43017">
    <property type="entry name" value="GALACTOSIDE O-ACETYLTRANSFERASE"/>
    <property type="match status" value="1"/>
</dbReference>
<dbReference type="AlphaFoldDB" id="A0A2U2PAV3"/>
<dbReference type="SMART" id="SM01266">
    <property type="entry name" value="Mac"/>
    <property type="match status" value="1"/>
</dbReference>
<evidence type="ECO:0000256" key="3">
    <source>
        <dbReference type="ARBA" id="ARBA00022737"/>
    </source>
</evidence>
<dbReference type="SUPFAM" id="SSF51161">
    <property type="entry name" value="Trimeric LpxA-like enzymes"/>
    <property type="match status" value="1"/>
</dbReference>
<dbReference type="RefSeq" id="WP_109417988.1">
    <property type="nucleotide sequence ID" value="NZ_QEAS01000024.1"/>
</dbReference>
<evidence type="ECO:0000259" key="7">
    <source>
        <dbReference type="SMART" id="SM01266"/>
    </source>
</evidence>
<keyword evidence="4 6" id="KW-0012">Acyltransferase</keyword>
<dbReference type="InterPro" id="IPR011004">
    <property type="entry name" value="Trimer_LpxA-like_sf"/>
</dbReference>
<dbReference type="Pfam" id="PF00132">
    <property type="entry name" value="Hexapep"/>
    <property type="match status" value="1"/>
</dbReference>
<dbReference type="CDD" id="cd03357">
    <property type="entry name" value="LbH_MAT_GAT"/>
    <property type="match status" value="1"/>
</dbReference>
<evidence type="ECO:0000313" key="8">
    <source>
        <dbReference type="EMBL" id="PWG78531.1"/>
    </source>
</evidence>
<dbReference type="PANTHER" id="PTHR43017:SF1">
    <property type="entry name" value="ACETYLTRANSFERASE YJL218W-RELATED"/>
    <property type="match status" value="1"/>
</dbReference>
<dbReference type="Gene3D" id="2.160.10.10">
    <property type="entry name" value="Hexapeptide repeat proteins"/>
    <property type="match status" value="1"/>
</dbReference>
<dbReference type="EC" id="2.3.1.-" evidence="6"/>
<keyword evidence="9" id="KW-1185">Reference proteome</keyword>
<comment type="caution">
    <text evidence="8">The sequence shown here is derived from an EMBL/GenBank/DDBJ whole genome shotgun (WGS) entry which is preliminary data.</text>
</comment>
<gene>
    <name evidence="8" type="ORF">DDR33_21935</name>
</gene>
<comment type="similarity">
    <text evidence="1 6">Belongs to the transferase hexapeptide repeat family.</text>
</comment>
<dbReference type="Proteomes" id="UP000245647">
    <property type="component" value="Unassembled WGS sequence"/>
</dbReference>
<dbReference type="OrthoDB" id="9812571at2"/>
<dbReference type="Pfam" id="PF12464">
    <property type="entry name" value="Mac"/>
    <property type="match status" value="1"/>
</dbReference>
<evidence type="ECO:0000256" key="5">
    <source>
        <dbReference type="ARBA" id="ARBA00055587"/>
    </source>
</evidence>
<dbReference type="FunFam" id="2.160.10.10:FF:000025">
    <property type="entry name" value="Hexapeptide-repeat containing-acetyltransferase"/>
    <property type="match status" value="1"/>
</dbReference>
<sequence>MKTQKEKMFDGEPYDAHSDEMIAIRTKVKRILHRLNVTEYYTENFKAVLNELCPNSAKNIHFEPPFYCDYGDHIYAGEKVFINFGGVILDGAKVTIGAHTMLAPGVHIYTARHPLDADERDTWEDCRPVTIGERCWIGGHVTICPGVTIGDRCVIGAGSVVVKDIPADSLAVGNPARVIRKLNGTEDPKDLAC</sequence>
<evidence type="ECO:0000256" key="2">
    <source>
        <dbReference type="ARBA" id="ARBA00022679"/>
    </source>
</evidence>
<evidence type="ECO:0000256" key="1">
    <source>
        <dbReference type="ARBA" id="ARBA00007274"/>
    </source>
</evidence>
<keyword evidence="2 6" id="KW-0808">Transferase</keyword>
<keyword evidence="3" id="KW-0677">Repeat</keyword>
<dbReference type="EMBL" id="QEAS01000024">
    <property type="protein sequence ID" value="PWG78531.1"/>
    <property type="molecule type" value="Genomic_DNA"/>
</dbReference>